<dbReference type="Proteomes" id="UP000177457">
    <property type="component" value="Unassembled WGS sequence"/>
</dbReference>
<proteinExistence type="predicted"/>
<dbReference type="PANTHER" id="PTHR42998:SF1">
    <property type="entry name" value="TYPE I RESTRICTION ENZYME HINDI METHYLASE SUBUNIT"/>
    <property type="match status" value="1"/>
</dbReference>
<name>A0A1F6MRJ2_9BACT</name>
<sequence length="651" mass="74686">MPTKKPNKAEEIIGKIFKDAEALYGLKEFEHVDFGAALEITEDASRRFFITDLKSGKKRLVFDEKKNAGKPEEIVRQLWLYTLHTRYKYPLERMETEKSIHFGREIHAKAADIVVYKKDKITPYIIVEVKAPSEKKGQEQLKAYLSAEGSEIGVWSNGVDKVILHRPYPKEYESLSEIPSADQTVDDLFAIKKTWDDLTPKFDFIKIVKRVEELALAGSGANVFEEIFKLIYAKLYDEQTAIHKRENREVLFRKYKDAEKTYDVVNSLFKEAAKEWPDTFEPSDRIRLTAARLNICVPFMEDIRLFELGQGEYEIVDRAFEHLITEVSKGKKGQYFTPRHVVKMCVRMINPQENEYVADPACGSGGFLLHAMYHVWDNFLKSDPAKKSYAAKYLFGVDFDDNMRRISQALMLIAGDGKHHIFKRDALDAREWTGMEAEDARVALKPMLQTLGNSESDKENRLTYRYLNFDVLLTNPPFAGENPEQGLLRQYELAKKEGGKLRNNVERHILFIERTLDMLRPGGRMAIVLPQGVLNNTNMEYVREYLFDKARILAVVGLHGNTFKPHAGIKTSVLFLQKWGGEAGEPLPDYPIFMAVSKKAGKDNSGDYVYKKDAAGNYVHDAKGRKVLDHDLDEIAEAFTKFAKEQKLTFI</sequence>
<reference evidence="3 4" key="1">
    <citation type="journal article" date="2016" name="Nat. Commun.">
        <title>Thousands of microbial genomes shed light on interconnected biogeochemical processes in an aquifer system.</title>
        <authorList>
            <person name="Anantharaman K."/>
            <person name="Brown C.T."/>
            <person name="Hug L.A."/>
            <person name="Sharon I."/>
            <person name="Castelle C.J."/>
            <person name="Probst A.J."/>
            <person name="Thomas B.C."/>
            <person name="Singh A."/>
            <person name="Wilkins M.J."/>
            <person name="Karaoz U."/>
            <person name="Brodie E.L."/>
            <person name="Williams K.H."/>
            <person name="Hubbard S.S."/>
            <person name="Banfield J.F."/>
        </authorList>
    </citation>
    <scope>NUCLEOTIDE SEQUENCE [LARGE SCALE GENOMIC DNA]</scope>
</reference>
<feature type="domain" description="Type I restriction enzyme R protein N-terminal" evidence="2">
    <location>
        <begin position="71"/>
        <end position="179"/>
    </location>
</feature>
<dbReference type="SUPFAM" id="SSF53335">
    <property type="entry name" value="S-adenosyl-L-methionine-dependent methyltransferases"/>
    <property type="match status" value="1"/>
</dbReference>
<dbReference type="Pfam" id="PF13588">
    <property type="entry name" value="HSDR_N_2"/>
    <property type="match status" value="1"/>
</dbReference>
<dbReference type="STRING" id="1798683.A3C90_03430"/>
<dbReference type="PANTHER" id="PTHR42998">
    <property type="entry name" value="TYPE I RESTRICTION ENZYME HINDVIIP M PROTEIN-RELATED"/>
    <property type="match status" value="1"/>
</dbReference>
<accession>A0A1F6MRJ2</accession>
<evidence type="ECO:0000259" key="1">
    <source>
        <dbReference type="Pfam" id="PF02384"/>
    </source>
</evidence>
<dbReference type="AlphaFoldDB" id="A0A1F6MRJ2"/>
<protein>
    <submittedName>
        <fullName evidence="3">Uncharacterized protein</fullName>
    </submittedName>
</protein>
<dbReference type="InterPro" id="IPR029464">
    <property type="entry name" value="HSDR_N"/>
</dbReference>
<organism evidence="3 4">
    <name type="scientific">Candidatus Magasanikbacteria bacterium RIFCSPHIGHO2_02_FULL_51_14</name>
    <dbReference type="NCBI Taxonomy" id="1798683"/>
    <lineage>
        <taxon>Bacteria</taxon>
        <taxon>Candidatus Magasanikiibacteriota</taxon>
    </lineage>
</organism>
<dbReference type="Gene3D" id="3.40.50.150">
    <property type="entry name" value="Vaccinia Virus protein VP39"/>
    <property type="match status" value="1"/>
</dbReference>
<dbReference type="Pfam" id="PF02384">
    <property type="entry name" value="N6_Mtase"/>
    <property type="match status" value="1"/>
</dbReference>
<evidence type="ECO:0000259" key="2">
    <source>
        <dbReference type="Pfam" id="PF13588"/>
    </source>
</evidence>
<dbReference type="InterPro" id="IPR052916">
    <property type="entry name" value="Type-I_RE_MTase_Subunit"/>
</dbReference>
<dbReference type="EMBL" id="MFQE01000001">
    <property type="protein sequence ID" value="OGH74140.1"/>
    <property type="molecule type" value="Genomic_DNA"/>
</dbReference>
<dbReference type="InterPro" id="IPR003356">
    <property type="entry name" value="DNA_methylase_A-5"/>
</dbReference>
<dbReference type="GO" id="GO:0008170">
    <property type="term" value="F:N-methyltransferase activity"/>
    <property type="evidence" value="ECO:0007669"/>
    <property type="project" value="InterPro"/>
</dbReference>
<feature type="domain" description="DNA methylase adenine-specific" evidence="1">
    <location>
        <begin position="314"/>
        <end position="643"/>
    </location>
</feature>
<gene>
    <name evidence="3" type="ORF">A3C90_03430</name>
</gene>
<dbReference type="GO" id="GO:0003677">
    <property type="term" value="F:DNA binding"/>
    <property type="evidence" value="ECO:0007669"/>
    <property type="project" value="InterPro"/>
</dbReference>
<dbReference type="PRINTS" id="PR00507">
    <property type="entry name" value="N12N6MTFRASE"/>
</dbReference>
<evidence type="ECO:0000313" key="4">
    <source>
        <dbReference type="Proteomes" id="UP000177457"/>
    </source>
</evidence>
<comment type="caution">
    <text evidence="3">The sequence shown here is derived from an EMBL/GenBank/DDBJ whole genome shotgun (WGS) entry which is preliminary data.</text>
</comment>
<evidence type="ECO:0000313" key="3">
    <source>
        <dbReference type="EMBL" id="OGH74140.1"/>
    </source>
</evidence>
<dbReference type="InterPro" id="IPR029063">
    <property type="entry name" value="SAM-dependent_MTases_sf"/>
</dbReference>